<dbReference type="Proteomes" id="UP000075260">
    <property type="component" value="Unassembled WGS sequence"/>
</dbReference>
<sequence>MPLVACAACSLEGLSEAWDAEGGAAASSGGGAPDVLDLEAEGCNLYGNFKQMAHPEASGMTYVVVPEEANCKEDRVDCSFEISRAGTYQIKARVAEGPDQGKDSSFLVRMDHKPPLGHYYDFTGAEFHDDIVSDADATDTALLTFALDPGTHIVSFECREDGAMLDQVGLLWIGP</sequence>
<accession>A0A150Q827</accession>
<name>A0A150Q827_SORCE</name>
<dbReference type="AlphaFoldDB" id="A0A150Q827"/>
<dbReference type="OrthoDB" id="5514889at2"/>
<comment type="caution">
    <text evidence="1">The sequence shown here is derived from an EMBL/GenBank/DDBJ whole genome shotgun (WGS) entry which is preliminary data.</text>
</comment>
<evidence type="ECO:0000313" key="1">
    <source>
        <dbReference type="EMBL" id="KYF64135.1"/>
    </source>
</evidence>
<dbReference type="CDD" id="cd02795">
    <property type="entry name" value="CBM6-CBM35-CBM36_like"/>
    <property type="match status" value="1"/>
</dbReference>
<dbReference type="Gene3D" id="2.60.120.260">
    <property type="entry name" value="Galactose-binding domain-like"/>
    <property type="match status" value="1"/>
</dbReference>
<evidence type="ECO:0008006" key="3">
    <source>
        <dbReference type="Google" id="ProtNLM"/>
    </source>
</evidence>
<dbReference type="EMBL" id="JEMA01000936">
    <property type="protein sequence ID" value="KYF64135.1"/>
    <property type="molecule type" value="Genomic_DNA"/>
</dbReference>
<proteinExistence type="predicted"/>
<reference evidence="1 2" key="1">
    <citation type="submission" date="2014-02" db="EMBL/GenBank/DDBJ databases">
        <title>The small core and large imbalanced accessory genome model reveals a collaborative survival strategy of Sorangium cellulosum strains in nature.</title>
        <authorList>
            <person name="Han K."/>
            <person name="Peng R."/>
            <person name="Blom J."/>
            <person name="Li Y.-Z."/>
        </authorList>
    </citation>
    <scope>NUCLEOTIDE SEQUENCE [LARGE SCALE GENOMIC DNA]</scope>
    <source>
        <strain evidence="1 2">So0008-312</strain>
    </source>
</reference>
<protein>
    <recommendedName>
        <fullName evidence="3">CBM6 domain-containing protein</fullName>
    </recommendedName>
</protein>
<gene>
    <name evidence="1" type="ORF">BE15_18900</name>
</gene>
<evidence type="ECO:0000313" key="2">
    <source>
        <dbReference type="Proteomes" id="UP000075260"/>
    </source>
</evidence>
<organism evidence="1 2">
    <name type="scientific">Sorangium cellulosum</name>
    <name type="common">Polyangium cellulosum</name>
    <dbReference type="NCBI Taxonomy" id="56"/>
    <lineage>
        <taxon>Bacteria</taxon>
        <taxon>Pseudomonadati</taxon>
        <taxon>Myxococcota</taxon>
        <taxon>Polyangia</taxon>
        <taxon>Polyangiales</taxon>
        <taxon>Polyangiaceae</taxon>
        <taxon>Sorangium</taxon>
    </lineage>
</organism>